<reference evidence="2" key="1">
    <citation type="journal article" date="2014" name="PLoS Genet.">
        <title>The Genome of Spironucleus salmonicida Highlights a Fish Pathogen Adapted to Fluctuating Environments.</title>
        <authorList>
            <person name="Xu F."/>
            <person name="Jerlstrom-Hultqvist J."/>
            <person name="Einarsson E."/>
            <person name="Astvaldsson A."/>
            <person name="Svard S.G."/>
            <person name="Andersson J.O."/>
        </authorList>
    </citation>
    <scope>NUCLEOTIDE SEQUENCE</scope>
</reference>
<proteinExistence type="predicted"/>
<dbReference type="AlphaFoldDB" id="V6LLL9"/>
<gene>
    <name evidence="2" type="ORF">SS50377_14422</name>
</gene>
<dbReference type="EMBL" id="KI546090">
    <property type="protein sequence ID" value="EST45580.1"/>
    <property type="molecule type" value="Genomic_DNA"/>
</dbReference>
<protein>
    <submittedName>
        <fullName evidence="2">Uncharacterized protein</fullName>
    </submittedName>
</protein>
<feature type="region of interest" description="Disordered" evidence="1">
    <location>
        <begin position="39"/>
        <end position="63"/>
    </location>
</feature>
<organism evidence="2">
    <name type="scientific">Spironucleus salmonicida</name>
    <dbReference type="NCBI Taxonomy" id="348837"/>
    <lineage>
        <taxon>Eukaryota</taxon>
        <taxon>Metamonada</taxon>
        <taxon>Diplomonadida</taxon>
        <taxon>Hexamitidae</taxon>
        <taxon>Hexamitinae</taxon>
        <taxon>Spironucleus</taxon>
    </lineage>
</organism>
<name>V6LLL9_9EUKA</name>
<accession>V6LLL9</accession>
<sequence length="63" mass="6780">MCSFGENDKRANTSAGSGVKAEYWLRSRTPQFEELIQTTAGQLRGGSGSRTEATGALEASQRQ</sequence>
<evidence type="ECO:0000256" key="1">
    <source>
        <dbReference type="SAM" id="MobiDB-lite"/>
    </source>
</evidence>
<evidence type="ECO:0000313" key="2">
    <source>
        <dbReference type="EMBL" id="EST45580.1"/>
    </source>
</evidence>